<feature type="binding site" evidence="13">
    <location>
        <begin position="171"/>
        <end position="172"/>
    </location>
    <ligand>
        <name>ATP</name>
        <dbReference type="ChEBI" id="CHEBI:30616"/>
    </ligand>
</feature>
<evidence type="ECO:0000256" key="8">
    <source>
        <dbReference type="ARBA" id="ARBA00022786"/>
    </source>
</evidence>
<keyword evidence="11 13" id="KW-0511">Multifunctional enzyme</keyword>
<dbReference type="PROSITE" id="PS50206">
    <property type="entry name" value="RHODANESE_3"/>
    <property type="match status" value="1"/>
</dbReference>
<keyword evidence="9 13" id="KW-0862">Zinc</keyword>
<dbReference type="HAMAP" id="MF_03049">
    <property type="entry name" value="MOCS3_Uba4"/>
    <property type="match status" value="1"/>
</dbReference>
<dbReference type="InterPro" id="IPR028885">
    <property type="entry name" value="MOCS3/Uba4"/>
</dbReference>
<feature type="binding site" evidence="13">
    <location>
        <position position="295"/>
    </location>
    <ligand>
        <name>Zn(2+)</name>
        <dbReference type="ChEBI" id="CHEBI:29105"/>
    </ligand>
</feature>
<feature type="coiled-coil region" evidence="14">
    <location>
        <begin position="5"/>
        <end position="32"/>
    </location>
</feature>
<dbReference type="GO" id="GO:0046872">
    <property type="term" value="F:metal ion binding"/>
    <property type="evidence" value="ECO:0007669"/>
    <property type="project" value="UniProtKB-KW"/>
</dbReference>
<dbReference type="Proteomes" id="UP000094801">
    <property type="component" value="Unassembled WGS sequence"/>
</dbReference>
<keyword evidence="5" id="KW-0548">Nucleotidyltransferase</keyword>
<keyword evidence="2 13" id="KW-0963">Cytoplasm</keyword>
<evidence type="ECO:0000256" key="7">
    <source>
        <dbReference type="ARBA" id="ARBA00022741"/>
    </source>
</evidence>
<feature type="binding site" evidence="13">
    <location>
        <position position="103"/>
    </location>
    <ligand>
        <name>ATP</name>
        <dbReference type="ChEBI" id="CHEBI:30616"/>
    </ligand>
</feature>
<dbReference type="GO" id="GO:0004792">
    <property type="term" value="F:thiosulfate-cyanide sulfurtransferase activity"/>
    <property type="evidence" value="ECO:0007669"/>
    <property type="project" value="TreeGrafter"/>
</dbReference>
<comment type="subcellular location">
    <subcellularLocation>
        <location evidence="1">Cytoplasm</location>
        <location evidence="1">Cytosol</location>
    </subcellularLocation>
</comment>
<dbReference type="OrthoDB" id="10261062at2759"/>
<dbReference type="AlphaFoldDB" id="A0A1E4SZJ1"/>
<dbReference type="FunFam" id="3.40.50.720:FF:000033">
    <property type="entry name" value="Adenylyltransferase and sulfurtransferase MOCS3"/>
    <property type="match status" value="1"/>
</dbReference>
<feature type="binding site" evidence="13">
    <location>
        <begin position="110"/>
        <end position="114"/>
    </location>
    <ligand>
        <name>ATP</name>
        <dbReference type="ChEBI" id="CHEBI:30616"/>
    </ligand>
</feature>
<keyword evidence="10 13" id="KW-0067">ATP-binding</keyword>
<dbReference type="SUPFAM" id="SSF69572">
    <property type="entry name" value="Activating enzymes of the ubiquitin-like proteins"/>
    <property type="match status" value="1"/>
</dbReference>
<dbReference type="InterPro" id="IPR035985">
    <property type="entry name" value="Ubiquitin-activating_enz"/>
</dbReference>
<dbReference type="GO" id="GO:0002143">
    <property type="term" value="P:tRNA wobble position uridine thiolation"/>
    <property type="evidence" value="ECO:0007669"/>
    <property type="project" value="InterPro"/>
</dbReference>
<keyword evidence="6 13" id="KW-0479">Metal-binding</keyword>
<keyword evidence="8" id="KW-0833">Ubl conjugation pathway</keyword>
<keyword evidence="17" id="KW-1185">Reference proteome</keyword>
<dbReference type="GO" id="GO:0070566">
    <property type="term" value="F:adenylyltransferase activity"/>
    <property type="evidence" value="ECO:0007669"/>
    <property type="project" value="InterPro"/>
</dbReference>
<feature type="domain" description="Rhodanese" evidence="15">
    <location>
        <begin position="348"/>
        <end position="446"/>
    </location>
</feature>
<evidence type="ECO:0000256" key="3">
    <source>
        <dbReference type="ARBA" id="ARBA00022679"/>
    </source>
</evidence>
<keyword evidence="4 13" id="KW-0819">tRNA processing</keyword>
<dbReference type="GO" id="GO:0042292">
    <property type="term" value="F:URM1 activating enzyme activity"/>
    <property type="evidence" value="ECO:0007669"/>
    <property type="project" value="TreeGrafter"/>
</dbReference>
<dbReference type="InterPro" id="IPR000594">
    <property type="entry name" value="ThiF_NAD_FAD-bd"/>
</dbReference>
<keyword evidence="3 13" id="KW-0808">Transferase</keyword>
<dbReference type="GO" id="GO:0005829">
    <property type="term" value="C:cytosol"/>
    <property type="evidence" value="ECO:0007669"/>
    <property type="project" value="UniProtKB-SubCell"/>
</dbReference>
<evidence type="ECO:0000256" key="2">
    <source>
        <dbReference type="ARBA" id="ARBA00022490"/>
    </source>
</evidence>
<dbReference type="PANTHER" id="PTHR10953:SF102">
    <property type="entry name" value="ADENYLYLTRANSFERASE AND SULFURTRANSFERASE MOCS3"/>
    <property type="match status" value="1"/>
</dbReference>
<reference evidence="17" key="1">
    <citation type="submission" date="2016-04" db="EMBL/GenBank/DDBJ databases">
        <title>Comparative genomics of biotechnologically important yeasts.</title>
        <authorList>
            <consortium name="DOE Joint Genome Institute"/>
            <person name="Riley R."/>
            <person name="Haridas S."/>
            <person name="Wolfe K.H."/>
            <person name="Lopes M.R."/>
            <person name="Hittinger C.T."/>
            <person name="Goker M."/>
            <person name="Salamov A."/>
            <person name="Wisecaver J."/>
            <person name="Long T.M."/>
            <person name="Aerts A.L."/>
            <person name="Barry K."/>
            <person name="Choi C."/>
            <person name="Clum A."/>
            <person name="Coughlan A.Y."/>
            <person name="Deshpande S."/>
            <person name="Douglass A.P."/>
            <person name="Hanson S.J."/>
            <person name="Klenk H.-P."/>
            <person name="Labutti K."/>
            <person name="Lapidus A."/>
            <person name="Lindquist E."/>
            <person name="Lipzen A."/>
            <person name="Meier-Kolthoff J.P."/>
            <person name="Ohm R.A."/>
            <person name="Otillar R.P."/>
            <person name="Pangilinan J."/>
            <person name="Peng Y."/>
            <person name="Rokas A."/>
            <person name="Rosa C.A."/>
            <person name="Scheuner C."/>
            <person name="Sibirny A.A."/>
            <person name="Slot J.C."/>
            <person name="Stielow J.B."/>
            <person name="Sun H."/>
            <person name="Kurtzman C.P."/>
            <person name="Blackwell M."/>
            <person name="Grigoriev I.V."/>
            <person name="Jeffries T.W."/>
        </authorList>
    </citation>
    <scope>NUCLEOTIDE SEQUENCE [LARGE SCALE GENOMIC DNA]</scope>
    <source>
        <strain evidence="17">NRRL YB-2248</strain>
    </source>
</reference>
<feature type="binding site" evidence="13">
    <location>
        <position position="213"/>
    </location>
    <ligand>
        <name>Zn(2+)</name>
        <dbReference type="ChEBI" id="CHEBI:29105"/>
    </ligand>
</feature>
<dbReference type="InterPro" id="IPR045886">
    <property type="entry name" value="ThiF/MoeB/HesA"/>
</dbReference>
<evidence type="ECO:0000256" key="12">
    <source>
        <dbReference type="ARBA" id="ARBA00075323"/>
    </source>
</evidence>
<evidence type="ECO:0000256" key="1">
    <source>
        <dbReference type="ARBA" id="ARBA00004514"/>
    </source>
</evidence>
<dbReference type="GO" id="GO:0032447">
    <property type="term" value="P:protein urmylation"/>
    <property type="evidence" value="ECO:0007669"/>
    <property type="project" value="TreeGrafter"/>
</dbReference>
<keyword evidence="14" id="KW-0175">Coiled coil</keyword>
<proteinExistence type="inferred from homology"/>
<feature type="binding site" evidence="13">
    <location>
        <position position="82"/>
    </location>
    <ligand>
        <name>ATP</name>
        <dbReference type="ChEBI" id="CHEBI:30616"/>
    </ligand>
</feature>
<dbReference type="PANTHER" id="PTHR10953">
    <property type="entry name" value="UBIQUITIN-ACTIVATING ENZYME E1"/>
    <property type="match status" value="1"/>
</dbReference>
<evidence type="ECO:0000256" key="4">
    <source>
        <dbReference type="ARBA" id="ARBA00022694"/>
    </source>
</evidence>
<evidence type="ECO:0000259" key="15">
    <source>
        <dbReference type="PROSITE" id="PS50206"/>
    </source>
</evidence>
<dbReference type="GO" id="GO:0005524">
    <property type="term" value="F:ATP binding"/>
    <property type="evidence" value="ECO:0007669"/>
    <property type="project" value="UniProtKB-KW"/>
</dbReference>
<dbReference type="SMART" id="SM00450">
    <property type="entry name" value="RHOD"/>
    <property type="match status" value="1"/>
</dbReference>
<name>A0A1E4SZJ1_9ASCO</name>
<sequence>MDYTTEELLQQIQELKLENESLKNKLDQPIQDEDPLEQSTKYPFTLEEYKRYGRQLLVPEFGGPESQLRLKKSKVLVIGAGGLGSPALLYLAGIGLGEIGIVDHDTVSISNLHRQVIHSTRTIGELKCESAKHQMLGIEPRLKIRTFQEGFNSINSFEIMNGYDIVLDCTDNPATRYLINDVAVLLGITVVSGSGLKTEGQLSVLNYMGSGPCYRCFYPTPPLPSSVTSCSDGGVLGSCIGVIGVMMVTECIKVLTGWYERKEKGFIPFLSLYHGYNEIGQSLRSFKMRGRRKGCVACDLENRSITREIIESGELDYGLWCGKVDYSVLNDDDKVDVQFLSDVLSKQKDDKNPILDVREKEQFDIVHLDGSINLPLRKLTNSTKEVPIDDLLKGYDSTLPLYVVCRLGNDSQLAVKYLKEEFGLQNVYDVKGGLNAWASIIDNEFPTY</sequence>
<comment type="cofactor">
    <cofactor evidence="13">
        <name>Zn(2+)</name>
        <dbReference type="ChEBI" id="CHEBI:29105"/>
    </cofactor>
    <text evidence="13">Binds 1 zinc ion per subunit.</text>
</comment>
<evidence type="ECO:0000256" key="14">
    <source>
        <dbReference type="SAM" id="Coils"/>
    </source>
</evidence>
<dbReference type="FunFam" id="3.40.250.10:FF:000014">
    <property type="entry name" value="Adenylyltransferase and sulfurtransferase MOCS3"/>
    <property type="match status" value="1"/>
</dbReference>
<protein>
    <recommendedName>
        <fullName evidence="12">Needs CLA4 to survive protein 3</fullName>
    </recommendedName>
</protein>
<evidence type="ECO:0000313" key="16">
    <source>
        <dbReference type="EMBL" id="ODV84919.1"/>
    </source>
</evidence>
<evidence type="ECO:0000256" key="11">
    <source>
        <dbReference type="ARBA" id="ARBA00023268"/>
    </source>
</evidence>
<evidence type="ECO:0000313" key="17">
    <source>
        <dbReference type="Proteomes" id="UP000094801"/>
    </source>
</evidence>
<evidence type="ECO:0000256" key="5">
    <source>
        <dbReference type="ARBA" id="ARBA00022695"/>
    </source>
</evidence>
<dbReference type="InterPro" id="IPR036873">
    <property type="entry name" value="Rhodanese-like_dom_sf"/>
</dbReference>
<dbReference type="EMBL" id="KV453854">
    <property type="protein sequence ID" value="ODV84919.1"/>
    <property type="molecule type" value="Genomic_DNA"/>
</dbReference>
<dbReference type="Gene3D" id="3.40.250.10">
    <property type="entry name" value="Rhodanese-like domain"/>
    <property type="match status" value="1"/>
</dbReference>
<organism evidence="16 17">
    <name type="scientific">[Candida] arabinofermentans NRRL YB-2248</name>
    <dbReference type="NCBI Taxonomy" id="983967"/>
    <lineage>
        <taxon>Eukaryota</taxon>
        <taxon>Fungi</taxon>
        <taxon>Dikarya</taxon>
        <taxon>Ascomycota</taxon>
        <taxon>Saccharomycotina</taxon>
        <taxon>Pichiomycetes</taxon>
        <taxon>Pichiales</taxon>
        <taxon>Pichiaceae</taxon>
        <taxon>Ogataea</taxon>
        <taxon>Ogataea/Candida clade</taxon>
    </lineage>
</organism>
<dbReference type="UniPathway" id="UPA00988"/>
<dbReference type="Pfam" id="PF00899">
    <property type="entry name" value="ThiF"/>
    <property type="match status" value="1"/>
</dbReference>
<feature type="binding site" evidence="13">
    <location>
        <position position="298"/>
    </location>
    <ligand>
        <name>Zn(2+)</name>
        <dbReference type="ChEBI" id="CHEBI:29105"/>
    </ligand>
</feature>
<accession>A0A1E4SZJ1</accession>
<dbReference type="CDD" id="cd00757">
    <property type="entry name" value="ThiF_MoeB_HesA_family"/>
    <property type="match status" value="1"/>
</dbReference>
<keyword evidence="7 13" id="KW-0547">Nucleotide-binding</keyword>
<comment type="similarity">
    <text evidence="13">In the N-terminal section; belongs to the HesA/MoeB/ThiF family. UBA4 subfamily.</text>
</comment>
<feature type="binding site" evidence="13">
    <location>
        <position position="127"/>
    </location>
    <ligand>
        <name>ATP</name>
        <dbReference type="ChEBI" id="CHEBI:30616"/>
    </ligand>
</feature>
<evidence type="ECO:0000256" key="13">
    <source>
        <dbReference type="HAMAP-Rule" id="MF_03049"/>
    </source>
</evidence>
<evidence type="ECO:0000256" key="10">
    <source>
        <dbReference type="ARBA" id="ARBA00022840"/>
    </source>
</evidence>
<feature type="active site" description="Cysteine persulfide intermediate; for sulfurtransferase activity" evidence="13">
    <location>
        <position position="405"/>
    </location>
</feature>
<gene>
    <name evidence="13" type="primary">UBA4</name>
    <name evidence="16" type="ORF">CANARDRAFT_28656</name>
</gene>
<feature type="active site" description="Glycyl thioester intermediate; for adenylyltransferase activity" evidence="13">
    <location>
        <position position="230"/>
    </location>
</feature>
<dbReference type="STRING" id="983967.A0A1E4SZJ1"/>
<dbReference type="Pfam" id="PF00581">
    <property type="entry name" value="Rhodanese"/>
    <property type="match status" value="1"/>
</dbReference>
<dbReference type="Gene3D" id="3.40.50.720">
    <property type="entry name" value="NAD(P)-binding Rossmann-like Domain"/>
    <property type="match status" value="1"/>
</dbReference>
<feature type="binding site" evidence="13">
    <location>
        <position position="216"/>
    </location>
    <ligand>
        <name>Zn(2+)</name>
        <dbReference type="ChEBI" id="CHEBI:29105"/>
    </ligand>
</feature>
<dbReference type="InterPro" id="IPR001763">
    <property type="entry name" value="Rhodanese-like_dom"/>
</dbReference>
<evidence type="ECO:0000256" key="6">
    <source>
        <dbReference type="ARBA" id="ARBA00022723"/>
    </source>
</evidence>
<comment type="pathway">
    <text evidence="13">tRNA modification; 5-methoxycarbonylmethyl-2-thiouridine-tRNA biosynthesis.</text>
</comment>
<evidence type="ECO:0000256" key="9">
    <source>
        <dbReference type="ARBA" id="ARBA00022833"/>
    </source>
</evidence>